<feature type="transmembrane region" description="Helical" evidence="1">
    <location>
        <begin position="241"/>
        <end position="262"/>
    </location>
</feature>
<evidence type="ECO:0000313" key="3">
    <source>
        <dbReference type="Proteomes" id="UP000192936"/>
    </source>
</evidence>
<gene>
    <name evidence="2" type="ORF">SAMN02982917_2021</name>
</gene>
<reference evidence="2 3" key="1">
    <citation type="submission" date="2017-04" db="EMBL/GenBank/DDBJ databases">
        <authorList>
            <person name="Afonso C.L."/>
            <person name="Miller P.J."/>
            <person name="Scott M.A."/>
            <person name="Spackman E."/>
            <person name="Goraichik I."/>
            <person name="Dimitrov K.M."/>
            <person name="Suarez D.L."/>
            <person name="Swayne D.E."/>
        </authorList>
    </citation>
    <scope>NUCLEOTIDE SEQUENCE [LARGE SCALE GENOMIC DNA]</scope>
    <source>
        <strain evidence="2 3">A2P</strain>
    </source>
</reference>
<dbReference type="AlphaFoldDB" id="A0A1X7EU36"/>
<name>A0A1X7EU36_9PROT</name>
<sequence length="281" mass="30555">MLQTVTDLSPDQRVQNILVAYFALSRVINPTRLYGTPAQIFGHHGATMWSPADVEAVLNLNGILAHGLESFLHLTNIDAEGLNEQLRWLVQRLAFIEIPRTIYLHPEWKKFCYEVDERLMGLPMPPDPVSTSAPVPVVRITSIPTATEAPAASAKQAKSTARIIATAANTVIGSVLRIAAALYGFTASWAKWFAIGLAVSIFYMAWWSTGPAEWSALATKWNAISPAAQLELVRKLLHAPFPVAAVFASVMATAGAILRILVPLSSVVVRRPAADRGEVQP</sequence>
<keyword evidence="1" id="KW-1133">Transmembrane helix</keyword>
<protein>
    <submittedName>
        <fullName evidence="2">Uncharacterized protein</fullName>
    </submittedName>
</protein>
<feature type="transmembrane region" description="Helical" evidence="1">
    <location>
        <begin position="192"/>
        <end position="209"/>
    </location>
</feature>
<dbReference type="Proteomes" id="UP000192936">
    <property type="component" value="Unassembled WGS sequence"/>
</dbReference>
<dbReference type="EMBL" id="FXAK01000003">
    <property type="protein sequence ID" value="SMF39954.1"/>
    <property type="molecule type" value="Genomic_DNA"/>
</dbReference>
<evidence type="ECO:0000256" key="1">
    <source>
        <dbReference type="SAM" id="Phobius"/>
    </source>
</evidence>
<proteinExistence type="predicted"/>
<accession>A0A1X7EU36</accession>
<evidence type="ECO:0000313" key="2">
    <source>
        <dbReference type="EMBL" id="SMF39954.1"/>
    </source>
</evidence>
<organism evidence="2 3">
    <name type="scientific">Azospirillum oryzae</name>
    <dbReference type="NCBI Taxonomy" id="286727"/>
    <lineage>
        <taxon>Bacteria</taxon>
        <taxon>Pseudomonadati</taxon>
        <taxon>Pseudomonadota</taxon>
        <taxon>Alphaproteobacteria</taxon>
        <taxon>Rhodospirillales</taxon>
        <taxon>Azospirillaceae</taxon>
        <taxon>Azospirillum</taxon>
    </lineage>
</organism>
<feature type="transmembrane region" description="Helical" evidence="1">
    <location>
        <begin position="163"/>
        <end position="185"/>
    </location>
</feature>
<keyword evidence="1" id="KW-0812">Transmembrane</keyword>
<dbReference type="RefSeq" id="WP_085084857.1">
    <property type="nucleotide sequence ID" value="NZ_FXAK01000003.1"/>
</dbReference>
<keyword evidence="1" id="KW-0472">Membrane</keyword>